<sequence length="59" mass="6919">MNSLNDRVIYTQYVRQKRTVLYELRLKTVMNQGIRIPIITASGFKELTKLFLGVPFQLC</sequence>
<keyword evidence="2" id="KW-1185">Reference proteome</keyword>
<proteinExistence type="predicted"/>
<reference evidence="2" key="1">
    <citation type="submission" date="2017-01" db="EMBL/GenBank/DDBJ databases">
        <authorList>
            <person name="Wolfgang W.J."/>
            <person name="Cole J."/>
            <person name="Wroblewski D."/>
            <person name="Mcginnis J."/>
            <person name="Musser K.A."/>
        </authorList>
    </citation>
    <scope>NUCLEOTIDE SEQUENCE [LARGE SCALE GENOMIC DNA]</scope>
    <source>
        <strain evidence="2">DSM 19151</strain>
    </source>
</reference>
<dbReference type="EMBL" id="MTBO01000006">
    <property type="protein sequence ID" value="OSI17921.1"/>
    <property type="molecule type" value="Genomic_DNA"/>
</dbReference>
<gene>
    <name evidence="1" type="ORF">BWD09_03965</name>
</gene>
<organism evidence="1 2">
    <name type="scientific">Neisseria dentiae</name>
    <dbReference type="NCBI Taxonomy" id="194197"/>
    <lineage>
        <taxon>Bacteria</taxon>
        <taxon>Pseudomonadati</taxon>
        <taxon>Pseudomonadota</taxon>
        <taxon>Betaproteobacteria</taxon>
        <taxon>Neisseriales</taxon>
        <taxon>Neisseriaceae</taxon>
        <taxon>Neisseria</taxon>
    </lineage>
</organism>
<evidence type="ECO:0000313" key="2">
    <source>
        <dbReference type="Proteomes" id="UP000193118"/>
    </source>
</evidence>
<accession>A0A1X3DDX5</accession>
<dbReference type="AlphaFoldDB" id="A0A1X3DDX5"/>
<evidence type="ECO:0000313" key="1">
    <source>
        <dbReference type="EMBL" id="OSI17921.1"/>
    </source>
</evidence>
<name>A0A1X3DDX5_9NEIS</name>
<protein>
    <submittedName>
        <fullName evidence="1">Uncharacterized protein</fullName>
    </submittedName>
</protein>
<comment type="caution">
    <text evidence="1">The sequence shown here is derived from an EMBL/GenBank/DDBJ whole genome shotgun (WGS) entry which is preliminary data.</text>
</comment>
<dbReference type="Proteomes" id="UP000193118">
    <property type="component" value="Unassembled WGS sequence"/>
</dbReference>